<reference evidence="2 3" key="1">
    <citation type="submission" date="2020-08" db="EMBL/GenBank/DDBJ databases">
        <title>Genomic Encyclopedia of Type Strains, Phase IV (KMG-IV): sequencing the most valuable type-strain genomes for metagenomic binning, comparative biology and taxonomic classification.</title>
        <authorList>
            <person name="Goeker M."/>
        </authorList>
    </citation>
    <scope>NUCLEOTIDE SEQUENCE [LARGE SCALE GENOMIC DNA]</scope>
    <source>
        <strain evidence="2 3">DSM 25079</strain>
    </source>
</reference>
<dbReference type="Proteomes" id="UP000549617">
    <property type="component" value="Unassembled WGS sequence"/>
</dbReference>
<accession>A0A7W9EFB5</accession>
<feature type="signal peptide" evidence="1">
    <location>
        <begin position="1"/>
        <end position="26"/>
    </location>
</feature>
<keyword evidence="3" id="KW-1185">Reference proteome</keyword>
<comment type="caution">
    <text evidence="2">The sequence shown here is derived from an EMBL/GenBank/DDBJ whole genome shotgun (WGS) entry which is preliminary data.</text>
</comment>
<proteinExistence type="predicted"/>
<evidence type="ECO:0000313" key="3">
    <source>
        <dbReference type="Proteomes" id="UP000549617"/>
    </source>
</evidence>
<evidence type="ECO:0000256" key="1">
    <source>
        <dbReference type="SAM" id="SignalP"/>
    </source>
</evidence>
<evidence type="ECO:0000313" key="2">
    <source>
        <dbReference type="EMBL" id="MBB5687062.1"/>
    </source>
</evidence>
<dbReference type="EMBL" id="JACIJC010000005">
    <property type="protein sequence ID" value="MBB5687062.1"/>
    <property type="molecule type" value="Genomic_DNA"/>
</dbReference>
<dbReference type="AlphaFoldDB" id="A0A7W9EFB5"/>
<protein>
    <submittedName>
        <fullName evidence="2">Pilus assembly protein CpaD</fullName>
    </submittedName>
</protein>
<gene>
    <name evidence="2" type="ORF">FHS49_003090</name>
</gene>
<dbReference type="RefSeq" id="WP_184020165.1">
    <property type="nucleotide sequence ID" value="NZ_JACIJC010000005.1"/>
</dbReference>
<dbReference type="PROSITE" id="PS51257">
    <property type="entry name" value="PROKAR_LIPOPROTEIN"/>
    <property type="match status" value="1"/>
</dbReference>
<sequence length="217" mass="22237">MQNILLRNAAAPAMLALSLALGGCGAGTYNPTVESVHQPVVSRVDYALDLRQGGNGGLASGEQQRLNDWFESLRLGYGDQVSVDDRNPYGNAASREDVASAAARYGLLTSETAPVTAGTVGDGMVRVVVSRMSASVPGCPDWSRPAQPEFGGSSMSNYGCATNANLAAMIANPVDLIQGQTGNSGTDGRASSKAIKAFRDKAPTGAGAIEAVSSKGQ</sequence>
<keyword evidence="1" id="KW-0732">Signal</keyword>
<dbReference type="InterPro" id="IPR019027">
    <property type="entry name" value="Pilus_biogenesis_CpaD-related"/>
</dbReference>
<feature type="chain" id="PRO_5030959756" evidence="1">
    <location>
        <begin position="27"/>
        <end position="217"/>
    </location>
</feature>
<organism evidence="2 3">
    <name type="scientific">Sphingobium boeckii</name>
    <dbReference type="NCBI Taxonomy" id="1082345"/>
    <lineage>
        <taxon>Bacteria</taxon>
        <taxon>Pseudomonadati</taxon>
        <taxon>Pseudomonadota</taxon>
        <taxon>Alphaproteobacteria</taxon>
        <taxon>Sphingomonadales</taxon>
        <taxon>Sphingomonadaceae</taxon>
        <taxon>Sphingobium</taxon>
    </lineage>
</organism>
<dbReference type="Pfam" id="PF09476">
    <property type="entry name" value="Pilus_CpaD"/>
    <property type="match status" value="1"/>
</dbReference>
<name>A0A7W9EFB5_9SPHN</name>